<dbReference type="InterPro" id="IPR011009">
    <property type="entry name" value="Kinase-like_dom_sf"/>
</dbReference>
<dbReference type="Gene3D" id="3.40.50.300">
    <property type="entry name" value="P-loop containing nucleotide triphosphate hydrolases"/>
    <property type="match status" value="1"/>
</dbReference>
<keyword evidence="2" id="KW-0808">Transferase</keyword>
<feature type="domain" description="Aminoglycoside phosphotransferase" evidence="1">
    <location>
        <begin position="59"/>
        <end position="279"/>
    </location>
</feature>
<evidence type="ECO:0000313" key="2">
    <source>
        <dbReference type="EMBL" id="QDT26929.1"/>
    </source>
</evidence>
<dbReference type="InterPro" id="IPR002575">
    <property type="entry name" value="Aminoglycoside_PTrfase"/>
</dbReference>
<evidence type="ECO:0000313" key="3">
    <source>
        <dbReference type="Proteomes" id="UP000315647"/>
    </source>
</evidence>
<dbReference type="InterPro" id="IPR027417">
    <property type="entry name" value="P-loop_NTPase"/>
</dbReference>
<dbReference type="GO" id="GO:0016740">
    <property type="term" value="F:transferase activity"/>
    <property type="evidence" value="ECO:0007669"/>
    <property type="project" value="UniProtKB-KW"/>
</dbReference>
<dbReference type="SUPFAM" id="SSF56112">
    <property type="entry name" value="Protein kinase-like (PK-like)"/>
    <property type="match status" value="1"/>
</dbReference>
<dbReference type="InterPro" id="IPR052732">
    <property type="entry name" value="Cell-binding_unc_protein"/>
</dbReference>
<evidence type="ECO:0000259" key="1">
    <source>
        <dbReference type="Pfam" id="PF01636"/>
    </source>
</evidence>
<reference evidence="2 3" key="1">
    <citation type="submission" date="2019-03" db="EMBL/GenBank/DDBJ databases">
        <title>Deep-cultivation of Planctomycetes and their phenomic and genomic characterization uncovers novel biology.</title>
        <authorList>
            <person name="Wiegand S."/>
            <person name="Jogler M."/>
            <person name="Boedeker C."/>
            <person name="Pinto D."/>
            <person name="Vollmers J."/>
            <person name="Rivas-Marin E."/>
            <person name="Kohn T."/>
            <person name="Peeters S.H."/>
            <person name="Heuer A."/>
            <person name="Rast P."/>
            <person name="Oberbeckmann S."/>
            <person name="Bunk B."/>
            <person name="Jeske O."/>
            <person name="Meyerdierks A."/>
            <person name="Storesund J.E."/>
            <person name="Kallscheuer N."/>
            <person name="Luecker S."/>
            <person name="Lage O.M."/>
            <person name="Pohl T."/>
            <person name="Merkel B.J."/>
            <person name="Hornburger P."/>
            <person name="Mueller R.-W."/>
            <person name="Bruemmer F."/>
            <person name="Labrenz M."/>
            <person name="Spormann A.M."/>
            <person name="Op den Camp H."/>
            <person name="Overmann J."/>
            <person name="Amann R."/>
            <person name="Jetten M.S.M."/>
            <person name="Mascher T."/>
            <person name="Medema M.H."/>
            <person name="Devos D.P."/>
            <person name="Kaster A.-K."/>
            <person name="Ovreas L."/>
            <person name="Rohde M."/>
            <person name="Galperin M.Y."/>
            <person name="Jogler C."/>
        </authorList>
    </citation>
    <scope>NUCLEOTIDE SEQUENCE [LARGE SCALE GENOMIC DNA]</scope>
    <source>
        <strain evidence="2 3">Enr10</strain>
    </source>
</reference>
<protein>
    <submittedName>
        <fullName evidence="2">Phosphotransferase enzyme family protein</fullName>
    </submittedName>
</protein>
<dbReference type="Pfam" id="PF13671">
    <property type="entry name" value="AAA_33"/>
    <property type="match status" value="1"/>
</dbReference>
<name>A0A517Q5L9_9PLAN</name>
<sequence length="515" mass="58843">MLIESLQNPSLYEHEVEEFQVLETHISWVLLTGPYAYKLKKPVDLGFVNFTTLELRERYCHEEIRLNRRLAPDLYLKVIPITGIEEAPELDGTGEIIDYAVQMVQFSQESLLSKAIAEDRLTAEHIDQLAEEVAEFHARIAVAGSDQPYGTPEKVMAPVKENFRHLDELYAGDGDVVEMVEQIRAENERWHRSAEGILAERKSQGFIRECHGDMHLGNMILSERGVTIFDCLEFNADLRWTDVMSEVAFVVMDLSDRGRPDFAMRFLNRYLELTGDYAGVPLLRFYLSYRAMVRAKVAALRLSQHEFSPAETEQIREEFWSYLQLAKQYATKTEPTLILTHGVSGSGKSYGTGLLLEGMEAIRVRSDVERKRLQAEREIPDERLYTSEVTEQTYQRLVELAQTILQAGWTAIVDATTLQVWQRSLFRDLAEQLQVRFVLLCFEADQGVLEARIQKRLEAEQDPSDATLDVLQLQLTAREALTAEEQTVSVVLPAGQEWTTEMLVQLVTDVCQADD</sequence>
<organism evidence="2 3">
    <name type="scientific">Gimesia panareensis</name>
    <dbReference type="NCBI Taxonomy" id="2527978"/>
    <lineage>
        <taxon>Bacteria</taxon>
        <taxon>Pseudomonadati</taxon>
        <taxon>Planctomycetota</taxon>
        <taxon>Planctomycetia</taxon>
        <taxon>Planctomycetales</taxon>
        <taxon>Planctomycetaceae</taxon>
        <taxon>Gimesia</taxon>
    </lineage>
</organism>
<dbReference type="Proteomes" id="UP000315647">
    <property type="component" value="Chromosome"/>
</dbReference>
<keyword evidence="3" id="KW-1185">Reference proteome</keyword>
<dbReference type="AlphaFoldDB" id="A0A517Q5L9"/>
<dbReference type="SUPFAM" id="SSF52540">
    <property type="entry name" value="P-loop containing nucleoside triphosphate hydrolases"/>
    <property type="match status" value="1"/>
</dbReference>
<dbReference type="EMBL" id="CP037421">
    <property type="protein sequence ID" value="QDT26929.1"/>
    <property type="molecule type" value="Genomic_DNA"/>
</dbReference>
<dbReference type="Pfam" id="PF01636">
    <property type="entry name" value="APH"/>
    <property type="match status" value="1"/>
</dbReference>
<dbReference type="PANTHER" id="PTHR43883">
    <property type="entry name" value="SLR0207 PROTEIN"/>
    <property type="match status" value="1"/>
</dbReference>
<dbReference type="PANTHER" id="PTHR43883:SF1">
    <property type="entry name" value="GLUCONOKINASE"/>
    <property type="match status" value="1"/>
</dbReference>
<proteinExistence type="predicted"/>
<dbReference type="Gene3D" id="3.90.1200.10">
    <property type="match status" value="1"/>
</dbReference>
<accession>A0A517Q5L9</accession>
<gene>
    <name evidence="2" type="ORF">Enr10x_22410</name>
</gene>
<dbReference type="RefSeq" id="WP_145449043.1">
    <property type="nucleotide sequence ID" value="NZ_CP037421.1"/>
</dbReference>